<reference evidence="7" key="2">
    <citation type="submission" date="2020-08" db="EMBL/GenBank/DDBJ databases">
        <title>Plant Genome Project.</title>
        <authorList>
            <person name="Zhang R.-G."/>
        </authorList>
    </citation>
    <scope>NUCLEOTIDE SEQUENCE</scope>
    <source>
        <strain evidence="7">Huo1</strain>
        <tissue evidence="7">Leaf</tissue>
    </source>
</reference>
<dbReference type="GO" id="GO:0008270">
    <property type="term" value="F:zinc ion binding"/>
    <property type="evidence" value="ECO:0007669"/>
    <property type="project" value="UniProtKB-KW"/>
</dbReference>
<dbReference type="InterPro" id="IPR002885">
    <property type="entry name" value="PPR_rpt"/>
</dbReference>
<dbReference type="SUPFAM" id="SSF57850">
    <property type="entry name" value="RING/U-box"/>
    <property type="match status" value="1"/>
</dbReference>
<comment type="caution">
    <text evidence="7">The sequence shown here is derived from an EMBL/GenBank/DDBJ whole genome shotgun (WGS) entry which is preliminary data.</text>
</comment>
<feature type="region of interest" description="Disordered" evidence="4">
    <location>
        <begin position="25"/>
        <end position="45"/>
    </location>
</feature>
<keyword evidence="5" id="KW-0472">Membrane</keyword>
<keyword evidence="5" id="KW-0812">Transmembrane</keyword>
<feature type="repeat" description="PPR" evidence="3">
    <location>
        <begin position="245"/>
        <end position="279"/>
    </location>
</feature>
<evidence type="ECO:0000259" key="6">
    <source>
        <dbReference type="PROSITE" id="PS50089"/>
    </source>
</evidence>
<feature type="repeat" description="PPR" evidence="3">
    <location>
        <begin position="386"/>
        <end position="420"/>
    </location>
</feature>
<dbReference type="Pfam" id="PF13639">
    <property type="entry name" value="zf-RING_2"/>
    <property type="match status" value="1"/>
</dbReference>
<feature type="repeat" description="PPR" evidence="3">
    <location>
        <begin position="562"/>
        <end position="596"/>
    </location>
</feature>
<dbReference type="InterPro" id="IPR011990">
    <property type="entry name" value="TPR-like_helical_dom_sf"/>
</dbReference>
<dbReference type="PROSITE" id="PS51375">
    <property type="entry name" value="PPR"/>
    <property type="match status" value="11"/>
</dbReference>
<feature type="compositionally biased region" description="Basic and acidic residues" evidence="4">
    <location>
        <begin position="28"/>
        <end position="42"/>
    </location>
</feature>
<keyword evidence="5" id="KW-1133">Transmembrane helix</keyword>
<dbReference type="PANTHER" id="PTHR45613:SF9">
    <property type="entry name" value="MITOCHONDRIAL GROUP I INTRON SPLICING FACTOR CCM1"/>
    <property type="match status" value="1"/>
</dbReference>
<gene>
    <name evidence="7" type="ORF">SASPL_136676</name>
</gene>
<evidence type="ECO:0000313" key="7">
    <source>
        <dbReference type="EMBL" id="KAG6404429.1"/>
    </source>
</evidence>
<evidence type="ECO:0000256" key="1">
    <source>
        <dbReference type="ARBA" id="ARBA00022737"/>
    </source>
</evidence>
<evidence type="ECO:0000256" key="2">
    <source>
        <dbReference type="PROSITE-ProRule" id="PRU00175"/>
    </source>
</evidence>
<dbReference type="SMART" id="SM00184">
    <property type="entry name" value="RING"/>
    <property type="match status" value="1"/>
</dbReference>
<feature type="repeat" description="PPR" evidence="3">
    <location>
        <begin position="210"/>
        <end position="244"/>
    </location>
</feature>
<dbReference type="PANTHER" id="PTHR45613">
    <property type="entry name" value="PENTATRICOPEPTIDE REPEAT-CONTAINING PROTEIN"/>
    <property type="match status" value="1"/>
</dbReference>
<feature type="repeat" description="PPR" evidence="3">
    <location>
        <begin position="421"/>
        <end position="455"/>
    </location>
</feature>
<dbReference type="PROSITE" id="PS50089">
    <property type="entry name" value="ZF_RING_2"/>
    <property type="match status" value="1"/>
</dbReference>
<feature type="transmembrane region" description="Helical" evidence="5">
    <location>
        <begin position="800"/>
        <end position="818"/>
    </location>
</feature>
<feature type="repeat" description="PPR" evidence="3">
    <location>
        <begin position="492"/>
        <end position="526"/>
    </location>
</feature>
<evidence type="ECO:0000256" key="4">
    <source>
        <dbReference type="SAM" id="MobiDB-lite"/>
    </source>
</evidence>
<sequence>MTVLKGEEVAVVQKWEMVVVHAVGEGGGGDKQDEKGGGDDNGRWSQICRRNAAPTTLLNGIVPLSTVRPICHAAIADHNPAASPLTVIKRVCFWVCDSYYNQQKKSTLFDSTRPLLNLPIDADSLTPEQAITVIASLADETGSMVALGFFYWAIGFAKFKHCMWFYIVAASCLIKNGNFERTHEVLRCMLWNFAEVGMLKESIDMRLIPDSYSFESMVVAYCRAGRVSDADRWLSEMLSRGFLVDKATCSLILNMLRANGRVNRALWVFNKMVEIGLKPNLVHFSCLINGLSSRGSVKQAFELLEEMARRGLKPNVYTHTSLIDGLCKKGWTDKAFRLFLKLVRSENYKPNVYTYTAMIDGYCKEEKLQRAEMLLKKMKEQGLSPNVNTYTTLIDGHAKAGEFDRAYELMDTMEKDGLAPNTCTYNAVVNCLCKKGRITEAYNLLKVCYRNEVCADKFTYTILISASCKQDDDVRRAFVIFNVMFKKGIGVDMHTYTLLISLLSRQRKMGECERILSDAVEMGLNPTTQTYTCMVSGYCRDGNVELAMKVFNDMSEHGCAPDSFTYGALIGGLCKESMVNEARTLFREMIDKGFSPCEVTRVTIAYELCKKGESSTAMALSDRLERKLWVRTVRTLVRKLCSEQKVDVAAQFFDKLLDATKSVDRVTLAAFMTACYESNNYALVSDMSTRMTKEKLEQHLMISVHLKCSRQKARAISNNQKADTAMMDNEAYRCPHLWLRLRQFFSLPMKLSSSILALLAYNQVAAVARSLPIIGSSRVGVIAATRINEKLLRVHATRPVNTNSLAFLVTVLLLFMILNSHQMSPNFLLWLVLGVFLMATTLRMYATCQQLQAQAQAHAVAASGLLGHTELRLHMPPSIALATRGRLQGLRLQLALLDREFDDLDYETLRALDSDNVPTASMTDEEINALPVHKYKVSGPQGVNSSAQQGSSSASVEKKQDLPNPQVGLKTSDDDLTCSVCLEQVTAGELIRSLPCLHQFHVNCIDPWLRQQGTCPVCKYRAGSQWSEIAQGEIDASDMV</sequence>
<feature type="repeat" description="PPR" evidence="3">
    <location>
        <begin position="527"/>
        <end position="561"/>
    </location>
</feature>
<feature type="transmembrane region" description="Helical" evidence="5">
    <location>
        <begin position="827"/>
        <end position="846"/>
    </location>
</feature>
<keyword evidence="8" id="KW-1185">Reference proteome</keyword>
<dbReference type="Pfam" id="PF13041">
    <property type="entry name" value="PPR_2"/>
    <property type="match status" value="4"/>
</dbReference>
<dbReference type="Pfam" id="PF01535">
    <property type="entry name" value="PPR"/>
    <property type="match status" value="3"/>
</dbReference>
<accession>A0A8X8ZHS1</accession>
<keyword evidence="2" id="KW-0862">Zinc</keyword>
<keyword evidence="2" id="KW-0863">Zinc-finger</keyword>
<dbReference type="NCBIfam" id="TIGR00756">
    <property type="entry name" value="PPR"/>
    <property type="match status" value="8"/>
</dbReference>
<dbReference type="InterPro" id="IPR001841">
    <property type="entry name" value="Znf_RING"/>
</dbReference>
<proteinExistence type="predicted"/>
<feature type="repeat" description="PPR" evidence="3">
    <location>
        <begin position="456"/>
        <end position="491"/>
    </location>
</feature>
<keyword evidence="2" id="KW-0479">Metal-binding</keyword>
<dbReference type="SUPFAM" id="SSF81901">
    <property type="entry name" value="HCP-like"/>
    <property type="match status" value="1"/>
</dbReference>
<reference evidence="7" key="1">
    <citation type="submission" date="2018-01" db="EMBL/GenBank/DDBJ databases">
        <authorList>
            <person name="Mao J.F."/>
        </authorList>
    </citation>
    <scope>NUCLEOTIDE SEQUENCE</scope>
    <source>
        <strain evidence="7">Huo1</strain>
        <tissue evidence="7">Leaf</tissue>
    </source>
</reference>
<dbReference type="GO" id="GO:0005737">
    <property type="term" value="C:cytoplasm"/>
    <property type="evidence" value="ECO:0007669"/>
    <property type="project" value="UniProtKB-ARBA"/>
</dbReference>
<dbReference type="Proteomes" id="UP000298416">
    <property type="component" value="Unassembled WGS sequence"/>
</dbReference>
<feature type="repeat" description="PPR" evidence="3">
    <location>
        <begin position="315"/>
        <end position="350"/>
    </location>
</feature>
<evidence type="ECO:0000313" key="8">
    <source>
        <dbReference type="Proteomes" id="UP000298416"/>
    </source>
</evidence>
<feature type="compositionally biased region" description="Low complexity" evidence="4">
    <location>
        <begin position="945"/>
        <end position="955"/>
    </location>
</feature>
<feature type="repeat" description="PPR" evidence="3">
    <location>
        <begin position="351"/>
        <end position="385"/>
    </location>
</feature>
<dbReference type="Gene3D" id="1.25.40.10">
    <property type="entry name" value="Tetratricopeptide repeat domain"/>
    <property type="match status" value="5"/>
</dbReference>
<dbReference type="AlphaFoldDB" id="A0A8X8ZHS1"/>
<dbReference type="EMBL" id="PNBA02000013">
    <property type="protein sequence ID" value="KAG6404429.1"/>
    <property type="molecule type" value="Genomic_DNA"/>
</dbReference>
<organism evidence="7">
    <name type="scientific">Salvia splendens</name>
    <name type="common">Scarlet sage</name>
    <dbReference type="NCBI Taxonomy" id="180675"/>
    <lineage>
        <taxon>Eukaryota</taxon>
        <taxon>Viridiplantae</taxon>
        <taxon>Streptophyta</taxon>
        <taxon>Embryophyta</taxon>
        <taxon>Tracheophyta</taxon>
        <taxon>Spermatophyta</taxon>
        <taxon>Magnoliopsida</taxon>
        <taxon>eudicotyledons</taxon>
        <taxon>Gunneridae</taxon>
        <taxon>Pentapetalae</taxon>
        <taxon>asterids</taxon>
        <taxon>lamiids</taxon>
        <taxon>Lamiales</taxon>
        <taxon>Lamiaceae</taxon>
        <taxon>Nepetoideae</taxon>
        <taxon>Mentheae</taxon>
        <taxon>Salviinae</taxon>
        <taxon>Salvia</taxon>
        <taxon>Salvia subgen. Calosphace</taxon>
        <taxon>core Calosphace</taxon>
    </lineage>
</organism>
<keyword evidence="1" id="KW-0677">Repeat</keyword>
<name>A0A8X8ZHS1_SALSN</name>
<feature type="domain" description="RING-type" evidence="6">
    <location>
        <begin position="978"/>
        <end position="1019"/>
    </location>
</feature>
<feature type="repeat" description="PPR" evidence="3">
    <location>
        <begin position="280"/>
        <end position="314"/>
    </location>
</feature>
<dbReference type="CDD" id="cd16454">
    <property type="entry name" value="RING-H2_PA-TM-RING"/>
    <property type="match status" value="1"/>
</dbReference>
<evidence type="ECO:0000256" key="5">
    <source>
        <dbReference type="SAM" id="Phobius"/>
    </source>
</evidence>
<feature type="region of interest" description="Disordered" evidence="4">
    <location>
        <begin position="939"/>
        <end position="969"/>
    </location>
</feature>
<dbReference type="InterPro" id="IPR013083">
    <property type="entry name" value="Znf_RING/FYVE/PHD"/>
</dbReference>
<evidence type="ECO:0000256" key="3">
    <source>
        <dbReference type="PROSITE-ProRule" id="PRU00708"/>
    </source>
</evidence>
<protein>
    <recommendedName>
        <fullName evidence="6">RING-type domain-containing protein</fullName>
    </recommendedName>
</protein>
<dbReference type="Gene3D" id="3.30.40.10">
    <property type="entry name" value="Zinc/RING finger domain, C3HC4 (zinc finger)"/>
    <property type="match status" value="1"/>
</dbReference>